<evidence type="ECO:0000313" key="3">
    <source>
        <dbReference type="Proteomes" id="UP000054928"/>
    </source>
</evidence>
<dbReference type="OrthoDB" id="191651at2759"/>
<sequence>MANRHAPSRSGQRSAPPPPPRRPNCNSVTNQSPPYKLKHISEVEGIEAPNQLSSGGQYYPLVQLEEPVKKEEDDRGVYAVRGIVYLEGKKHDSQLEAGSTCQIWVEEVEKWLDALVEQAAVHTIPNTDGRFRCFTVMYMLPVDTTVNSGTTMKPIVEREVLADRLRIPMPIGVSLESAEKMVDQWRTSGGAAYKGTKPFVAIDETTGMGEWNTVEVRQIDESPDAVARLAAEAEVEAQRTCDEQERLNALEDMSSQGDNALGAYNPWGGTYKGVNIDDASTASALRRDEINITSNGNVSFKKREKRHKRRRIHTENQ</sequence>
<dbReference type="Proteomes" id="UP000054928">
    <property type="component" value="Unassembled WGS sequence"/>
</dbReference>
<dbReference type="AlphaFoldDB" id="A0A0P1B1H4"/>
<evidence type="ECO:0000256" key="1">
    <source>
        <dbReference type="SAM" id="MobiDB-lite"/>
    </source>
</evidence>
<dbReference type="OMA" id="PWGGSYK"/>
<dbReference type="STRING" id="4781.A0A0P1B1H4"/>
<name>A0A0P1B1H4_PLAHL</name>
<reference evidence="3" key="1">
    <citation type="submission" date="2014-09" db="EMBL/GenBank/DDBJ databases">
        <authorList>
            <person name="Sharma Rahul"/>
            <person name="Thines Marco"/>
        </authorList>
    </citation>
    <scope>NUCLEOTIDE SEQUENCE [LARGE SCALE GENOMIC DNA]</scope>
</reference>
<dbReference type="GeneID" id="36401162"/>
<accession>A0A0P1B1H4</accession>
<keyword evidence="3" id="KW-1185">Reference proteome</keyword>
<proteinExistence type="predicted"/>
<protein>
    <submittedName>
        <fullName evidence="2">Ww domain binding protein 4 (Formin binding protein 21)</fullName>
    </submittedName>
</protein>
<organism evidence="2 3">
    <name type="scientific">Plasmopara halstedii</name>
    <name type="common">Downy mildew of sunflower</name>
    <dbReference type="NCBI Taxonomy" id="4781"/>
    <lineage>
        <taxon>Eukaryota</taxon>
        <taxon>Sar</taxon>
        <taxon>Stramenopiles</taxon>
        <taxon>Oomycota</taxon>
        <taxon>Peronosporomycetes</taxon>
        <taxon>Peronosporales</taxon>
        <taxon>Peronosporaceae</taxon>
        <taxon>Plasmopara</taxon>
    </lineage>
</organism>
<dbReference type="EMBL" id="CCYD01002918">
    <property type="protein sequence ID" value="CEG48277.1"/>
    <property type="molecule type" value="Genomic_DNA"/>
</dbReference>
<dbReference type="RefSeq" id="XP_024584646.1">
    <property type="nucleotide sequence ID" value="XM_024719338.1"/>
</dbReference>
<evidence type="ECO:0000313" key="2">
    <source>
        <dbReference type="EMBL" id="CEG48277.1"/>
    </source>
</evidence>
<feature type="region of interest" description="Disordered" evidence="1">
    <location>
        <begin position="1"/>
        <end position="36"/>
    </location>
</feature>
<feature type="compositionally biased region" description="Polar residues" evidence="1">
    <location>
        <begin position="24"/>
        <end position="33"/>
    </location>
</feature>